<reference evidence="19 20" key="1">
    <citation type="submission" date="2019-07" db="EMBL/GenBank/DDBJ databases">
        <title>Thalassofilum flectens gen. nov., sp. nov., a novel moderate thermophilic anaerobe from a shallow sea hot spring in Kunashir Island (Russia), representing a new family in the order Bacteroidales, and proposal of Thalassofilacea fam. nov.</title>
        <authorList>
            <person name="Kochetkova T.V."/>
            <person name="Podosokorskaya O.A."/>
            <person name="Novikov A."/>
            <person name="Elcheninov A.G."/>
            <person name="Toshchakov S.V."/>
            <person name="Kublanov I.V."/>
        </authorList>
    </citation>
    <scope>NUCLEOTIDE SEQUENCE [LARGE SCALE GENOMIC DNA]</scope>
    <source>
        <strain evidence="19 20">38-H</strain>
    </source>
</reference>
<keyword evidence="11 15" id="KW-0472">Membrane</keyword>
<evidence type="ECO:0000256" key="9">
    <source>
        <dbReference type="ARBA" id="ARBA00023065"/>
    </source>
</evidence>
<dbReference type="GO" id="GO:0015159">
    <property type="term" value="F:polysaccharide transmembrane transporter activity"/>
    <property type="evidence" value="ECO:0007669"/>
    <property type="project" value="InterPro"/>
</dbReference>
<organism evidence="19 20">
    <name type="scientific">Tenuifilum thalassicum</name>
    <dbReference type="NCBI Taxonomy" id="2590900"/>
    <lineage>
        <taxon>Bacteria</taxon>
        <taxon>Pseudomonadati</taxon>
        <taxon>Bacteroidota</taxon>
        <taxon>Bacteroidia</taxon>
        <taxon>Bacteroidales</taxon>
        <taxon>Tenuifilaceae</taxon>
        <taxon>Tenuifilum</taxon>
    </lineage>
</organism>
<proteinExistence type="inferred from homology"/>
<dbReference type="RefSeq" id="WP_173072310.1">
    <property type="nucleotide sequence ID" value="NZ_CP041345.1"/>
</dbReference>
<dbReference type="InterPro" id="IPR003715">
    <property type="entry name" value="Poly_export_N"/>
</dbReference>
<evidence type="ECO:0000256" key="15">
    <source>
        <dbReference type="SAM" id="Phobius"/>
    </source>
</evidence>
<dbReference type="GO" id="GO:0015288">
    <property type="term" value="F:porin activity"/>
    <property type="evidence" value="ECO:0007669"/>
    <property type="project" value="UniProtKB-KW"/>
</dbReference>
<evidence type="ECO:0000256" key="1">
    <source>
        <dbReference type="ARBA" id="ARBA00004571"/>
    </source>
</evidence>
<keyword evidence="7 16" id="KW-0732">Signal</keyword>
<evidence type="ECO:0000313" key="19">
    <source>
        <dbReference type="EMBL" id="QKG78795.1"/>
    </source>
</evidence>
<keyword evidence="5 19" id="KW-0762">Sugar transport</keyword>
<keyword evidence="14" id="KW-0449">Lipoprotein</keyword>
<evidence type="ECO:0000256" key="12">
    <source>
        <dbReference type="ARBA" id="ARBA00023139"/>
    </source>
</evidence>
<evidence type="ECO:0000256" key="14">
    <source>
        <dbReference type="ARBA" id="ARBA00023288"/>
    </source>
</evidence>
<keyword evidence="6 15" id="KW-0812">Transmembrane</keyword>
<keyword evidence="8" id="KW-0625">Polysaccharide transport</keyword>
<evidence type="ECO:0000256" key="5">
    <source>
        <dbReference type="ARBA" id="ARBA00022597"/>
    </source>
</evidence>
<evidence type="ECO:0000256" key="2">
    <source>
        <dbReference type="ARBA" id="ARBA00009450"/>
    </source>
</evidence>
<dbReference type="KEGG" id="ttz:FHG85_00430"/>
<comment type="subcellular location">
    <subcellularLocation>
        <location evidence="1">Cell outer membrane</location>
        <topology evidence="1">Multi-pass membrane protein</topology>
    </subcellularLocation>
</comment>
<evidence type="ECO:0000256" key="6">
    <source>
        <dbReference type="ARBA" id="ARBA00022692"/>
    </source>
</evidence>
<accession>A0A7D3XJR0</accession>
<keyword evidence="12" id="KW-0564">Palmitate</keyword>
<evidence type="ECO:0000313" key="20">
    <source>
        <dbReference type="Proteomes" id="UP000500961"/>
    </source>
</evidence>
<dbReference type="Proteomes" id="UP000500961">
    <property type="component" value="Chromosome"/>
</dbReference>
<evidence type="ECO:0000259" key="18">
    <source>
        <dbReference type="Pfam" id="PF22461"/>
    </source>
</evidence>
<dbReference type="PANTHER" id="PTHR33619">
    <property type="entry name" value="POLYSACCHARIDE EXPORT PROTEIN GFCE-RELATED"/>
    <property type="match status" value="1"/>
</dbReference>
<keyword evidence="10" id="KW-0626">Porin</keyword>
<feature type="signal peptide" evidence="16">
    <location>
        <begin position="1"/>
        <end position="21"/>
    </location>
</feature>
<evidence type="ECO:0000256" key="13">
    <source>
        <dbReference type="ARBA" id="ARBA00023237"/>
    </source>
</evidence>
<evidence type="ECO:0000256" key="4">
    <source>
        <dbReference type="ARBA" id="ARBA00022452"/>
    </source>
</evidence>
<evidence type="ECO:0000256" key="7">
    <source>
        <dbReference type="ARBA" id="ARBA00022729"/>
    </source>
</evidence>
<feature type="domain" description="SLBB" evidence="18">
    <location>
        <begin position="139"/>
        <end position="218"/>
    </location>
</feature>
<dbReference type="Pfam" id="PF22461">
    <property type="entry name" value="SLBB_2"/>
    <property type="match status" value="1"/>
</dbReference>
<dbReference type="PROSITE" id="PS51257">
    <property type="entry name" value="PROKAR_LIPOPROTEIN"/>
    <property type="match status" value="1"/>
</dbReference>
<evidence type="ECO:0000256" key="10">
    <source>
        <dbReference type="ARBA" id="ARBA00023114"/>
    </source>
</evidence>
<dbReference type="AlphaFoldDB" id="A0A7D3XJR0"/>
<name>A0A7D3XJR0_9BACT</name>
<feature type="domain" description="Polysaccharide export protein N-terminal" evidence="17">
    <location>
        <begin position="39"/>
        <end position="135"/>
    </location>
</feature>
<evidence type="ECO:0000256" key="8">
    <source>
        <dbReference type="ARBA" id="ARBA00023047"/>
    </source>
</evidence>
<keyword evidence="15" id="KW-1133">Transmembrane helix</keyword>
<keyword evidence="20" id="KW-1185">Reference proteome</keyword>
<evidence type="ECO:0000259" key="17">
    <source>
        <dbReference type="Pfam" id="PF02563"/>
    </source>
</evidence>
<dbReference type="Gene3D" id="3.30.1950.10">
    <property type="entry name" value="wza like domain"/>
    <property type="match status" value="1"/>
</dbReference>
<dbReference type="EMBL" id="CP041345">
    <property type="protein sequence ID" value="QKG78795.1"/>
    <property type="molecule type" value="Genomic_DNA"/>
</dbReference>
<dbReference type="GO" id="GO:0046930">
    <property type="term" value="C:pore complex"/>
    <property type="evidence" value="ECO:0007669"/>
    <property type="project" value="UniProtKB-KW"/>
</dbReference>
<dbReference type="GO" id="GO:0006811">
    <property type="term" value="P:monoatomic ion transport"/>
    <property type="evidence" value="ECO:0007669"/>
    <property type="project" value="UniProtKB-KW"/>
</dbReference>
<sequence length="252" mass="27879">MRKFLIIIATLIASVSCNRKAQLVYLNDVTNETLGAIKAPVYLIKPGDVLSIQIYTQDPNISQLFNLANTQNTNASYNTEISSYISGFSVNDSGQVNLPVIGKVKISELSVRDAQESIQQAANKYLKDALVVVKLLSFRVTVLGEVKLPGTYTNYKDNLNIFEAIGMAGDLTDFGERSNVLVLRNTPQGVKTFRMNLQDKNIVTSEGFFLQPNDTVIVEPRKGKVMALNTPNIQLILSTLTTVLLFLNFLKK</sequence>
<keyword evidence="3" id="KW-0813">Transport</keyword>
<dbReference type="InterPro" id="IPR054765">
    <property type="entry name" value="SLBB_dom"/>
</dbReference>
<dbReference type="Pfam" id="PF02563">
    <property type="entry name" value="Poly_export"/>
    <property type="match status" value="1"/>
</dbReference>
<dbReference type="Gene3D" id="3.10.560.10">
    <property type="entry name" value="Outer membrane lipoprotein wza domain like"/>
    <property type="match status" value="1"/>
</dbReference>
<evidence type="ECO:0000256" key="16">
    <source>
        <dbReference type="SAM" id="SignalP"/>
    </source>
</evidence>
<feature type="chain" id="PRO_5029849014" evidence="16">
    <location>
        <begin position="22"/>
        <end position="252"/>
    </location>
</feature>
<keyword evidence="4" id="KW-1134">Transmembrane beta strand</keyword>
<gene>
    <name evidence="19" type="ORF">FHG85_00430</name>
</gene>
<feature type="transmembrane region" description="Helical" evidence="15">
    <location>
        <begin position="233"/>
        <end position="250"/>
    </location>
</feature>
<protein>
    <submittedName>
        <fullName evidence="19">Sugar transporter</fullName>
    </submittedName>
</protein>
<keyword evidence="9" id="KW-0406">Ion transport</keyword>
<dbReference type="InterPro" id="IPR049712">
    <property type="entry name" value="Poly_export"/>
</dbReference>
<dbReference type="GO" id="GO:0009279">
    <property type="term" value="C:cell outer membrane"/>
    <property type="evidence" value="ECO:0007669"/>
    <property type="project" value="UniProtKB-SubCell"/>
</dbReference>
<dbReference type="PANTHER" id="PTHR33619:SF3">
    <property type="entry name" value="POLYSACCHARIDE EXPORT PROTEIN GFCE-RELATED"/>
    <property type="match status" value="1"/>
</dbReference>
<keyword evidence="13" id="KW-0998">Cell outer membrane</keyword>
<comment type="similarity">
    <text evidence="2">Belongs to the BexD/CtrA/VexA family.</text>
</comment>
<evidence type="ECO:0000256" key="11">
    <source>
        <dbReference type="ARBA" id="ARBA00023136"/>
    </source>
</evidence>
<evidence type="ECO:0000256" key="3">
    <source>
        <dbReference type="ARBA" id="ARBA00022448"/>
    </source>
</evidence>